<reference evidence="1" key="1">
    <citation type="journal article" date="2015" name="Nature">
        <title>Complex archaea that bridge the gap between prokaryotes and eukaryotes.</title>
        <authorList>
            <person name="Spang A."/>
            <person name="Saw J.H."/>
            <person name="Jorgensen S.L."/>
            <person name="Zaremba-Niedzwiedzka K."/>
            <person name="Martijn J."/>
            <person name="Lind A.E."/>
            <person name="van Eijk R."/>
            <person name="Schleper C."/>
            <person name="Guy L."/>
            <person name="Ettema T.J."/>
        </authorList>
    </citation>
    <scope>NUCLEOTIDE SEQUENCE</scope>
</reference>
<accession>A0A0F9AWI2</accession>
<proteinExistence type="predicted"/>
<dbReference type="EMBL" id="LAZR01043906">
    <property type="protein sequence ID" value="KKL05962.1"/>
    <property type="molecule type" value="Genomic_DNA"/>
</dbReference>
<gene>
    <name evidence="1" type="ORF">LCGC14_2600760</name>
</gene>
<dbReference type="AlphaFoldDB" id="A0A0F9AWI2"/>
<evidence type="ECO:0000313" key="1">
    <source>
        <dbReference type="EMBL" id="KKL05962.1"/>
    </source>
</evidence>
<name>A0A0F9AWI2_9ZZZZ</name>
<feature type="non-terminal residue" evidence="1">
    <location>
        <position position="31"/>
    </location>
</feature>
<organism evidence="1">
    <name type="scientific">marine sediment metagenome</name>
    <dbReference type="NCBI Taxonomy" id="412755"/>
    <lineage>
        <taxon>unclassified sequences</taxon>
        <taxon>metagenomes</taxon>
        <taxon>ecological metagenomes</taxon>
    </lineage>
</organism>
<protein>
    <submittedName>
        <fullName evidence="1">Uncharacterized protein</fullName>
    </submittedName>
</protein>
<comment type="caution">
    <text evidence="1">The sequence shown here is derived from an EMBL/GenBank/DDBJ whole genome shotgun (WGS) entry which is preliminary data.</text>
</comment>
<sequence length="31" mass="3895">MLRKIRWFFQGLWARHTRELVDPEIIKVIIE</sequence>